<dbReference type="OrthoDB" id="4473003at2"/>
<name>A0A1H5E8N3_RHOJO</name>
<evidence type="ECO:0000313" key="2">
    <source>
        <dbReference type="Proteomes" id="UP000183407"/>
    </source>
</evidence>
<dbReference type="RefSeq" id="WP_073359518.1">
    <property type="nucleotide sequence ID" value="NZ_FNTL01000004.1"/>
</dbReference>
<accession>A0A1H5E8N3</accession>
<dbReference type="EMBL" id="FNTL01000004">
    <property type="protein sequence ID" value="SED87501.1"/>
    <property type="molecule type" value="Genomic_DNA"/>
</dbReference>
<proteinExistence type="predicted"/>
<evidence type="ECO:0008006" key="3">
    <source>
        <dbReference type="Google" id="ProtNLM"/>
    </source>
</evidence>
<organism evidence="1 2">
    <name type="scientific">Rhodococcus jostii</name>
    <dbReference type="NCBI Taxonomy" id="132919"/>
    <lineage>
        <taxon>Bacteria</taxon>
        <taxon>Bacillati</taxon>
        <taxon>Actinomycetota</taxon>
        <taxon>Actinomycetes</taxon>
        <taxon>Mycobacteriales</taxon>
        <taxon>Nocardiaceae</taxon>
        <taxon>Rhodococcus</taxon>
    </lineage>
</organism>
<reference evidence="2" key="1">
    <citation type="submission" date="2016-10" db="EMBL/GenBank/DDBJ databases">
        <authorList>
            <person name="Varghese N."/>
        </authorList>
    </citation>
    <scope>NUCLEOTIDE SEQUENCE [LARGE SCALE GENOMIC DNA]</scope>
    <source>
        <strain evidence="2">DSM 44719</strain>
    </source>
</reference>
<dbReference type="AlphaFoldDB" id="A0A1H5E8N3"/>
<gene>
    <name evidence="1" type="ORF">SAMN04490220_5868</name>
</gene>
<dbReference type="Proteomes" id="UP000183407">
    <property type="component" value="Unassembled WGS sequence"/>
</dbReference>
<protein>
    <recommendedName>
        <fullName evidence="3">DUF3263 domain-containing protein</fullName>
    </recommendedName>
</protein>
<evidence type="ECO:0000313" key="1">
    <source>
        <dbReference type="EMBL" id="SED87501.1"/>
    </source>
</evidence>
<sequence>MHETDNTNYMLTFARKWRHWGGGSGEDILVEFGLSQREYFRKLLLLLDQRIGAAADLPLPIRQQLTHICHSRLRDRRTHRTAPSRYRPVGLD</sequence>